<sequence length="119" mass="13777">MMMDEWSQKSKLATEKHGQLPGYSAQSVCLVVQRTRVRTRAAVEILSSILTFLNHQNVHTSHQFKHLNMSFQARRGVSVKTSFFRGAKIRFSCFSNKFFVPLLLHNLHKPHIFLHILNS</sequence>
<name>A0A8D8WHT2_9HEMI</name>
<protein>
    <submittedName>
        <fullName evidence="1">Uncharacterized protein</fullName>
    </submittedName>
</protein>
<reference evidence="1" key="1">
    <citation type="submission" date="2021-05" db="EMBL/GenBank/DDBJ databases">
        <authorList>
            <person name="Alioto T."/>
            <person name="Alioto T."/>
            <person name="Gomez Garrido J."/>
        </authorList>
    </citation>
    <scope>NUCLEOTIDE SEQUENCE</scope>
</reference>
<evidence type="ECO:0000313" key="1">
    <source>
        <dbReference type="EMBL" id="CAG6659388.1"/>
    </source>
</evidence>
<proteinExistence type="predicted"/>
<accession>A0A8D8WHT2</accession>
<dbReference type="EMBL" id="HBUF01194097">
    <property type="protein sequence ID" value="CAG6659388.1"/>
    <property type="molecule type" value="Transcribed_RNA"/>
</dbReference>
<dbReference type="AlphaFoldDB" id="A0A8D8WHT2"/>
<organism evidence="1">
    <name type="scientific">Cacopsylla melanoneura</name>
    <dbReference type="NCBI Taxonomy" id="428564"/>
    <lineage>
        <taxon>Eukaryota</taxon>
        <taxon>Metazoa</taxon>
        <taxon>Ecdysozoa</taxon>
        <taxon>Arthropoda</taxon>
        <taxon>Hexapoda</taxon>
        <taxon>Insecta</taxon>
        <taxon>Pterygota</taxon>
        <taxon>Neoptera</taxon>
        <taxon>Paraneoptera</taxon>
        <taxon>Hemiptera</taxon>
        <taxon>Sternorrhyncha</taxon>
        <taxon>Psylloidea</taxon>
        <taxon>Psyllidae</taxon>
        <taxon>Psyllinae</taxon>
        <taxon>Cacopsylla</taxon>
    </lineage>
</organism>